<feature type="region of interest" description="Disordered" evidence="1">
    <location>
        <begin position="104"/>
        <end position="125"/>
    </location>
</feature>
<dbReference type="InterPro" id="IPR004332">
    <property type="entry name" value="Transposase_MuDR"/>
</dbReference>
<evidence type="ECO:0000313" key="3">
    <source>
        <dbReference type="EMBL" id="RYQ95579.1"/>
    </source>
</evidence>
<evidence type="ECO:0000313" key="4">
    <source>
        <dbReference type="Proteomes" id="UP000289738"/>
    </source>
</evidence>
<reference evidence="3 4" key="1">
    <citation type="submission" date="2019-01" db="EMBL/GenBank/DDBJ databases">
        <title>Sequencing of cultivated peanut Arachis hypogaea provides insights into genome evolution and oil improvement.</title>
        <authorList>
            <person name="Chen X."/>
        </authorList>
    </citation>
    <scope>NUCLEOTIDE SEQUENCE [LARGE SCALE GENOMIC DNA]</scope>
    <source>
        <strain evidence="4">cv. Fuhuasheng</strain>
        <tissue evidence="3">Leaves</tissue>
    </source>
</reference>
<comment type="caution">
    <text evidence="3">The sequence shown here is derived from an EMBL/GenBank/DDBJ whole genome shotgun (WGS) entry which is preliminary data.</text>
</comment>
<dbReference type="PANTHER" id="PTHR31973">
    <property type="entry name" value="POLYPROTEIN, PUTATIVE-RELATED"/>
    <property type="match status" value="1"/>
</dbReference>
<gene>
    <name evidence="3" type="ORF">Ahy_B08g090934</name>
</gene>
<accession>A0A444Y0Y3</accession>
<evidence type="ECO:0000259" key="2">
    <source>
        <dbReference type="Pfam" id="PF03108"/>
    </source>
</evidence>
<dbReference type="AlphaFoldDB" id="A0A444Y0Y3"/>
<keyword evidence="4" id="KW-1185">Reference proteome</keyword>
<evidence type="ECO:0000256" key="1">
    <source>
        <dbReference type="SAM" id="MobiDB-lite"/>
    </source>
</evidence>
<dbReference type="Proteomes" id="UP000289738">
    <property type="component" value="Chromosome B08"/>
</dbReference>
<proteinExistence type="predicted"/>
<protein>
    <recommendedName>
        <fullName evidence="2">Transposase MuDR plant domain-containing protein</fullName>
    </recommendedName>
</protein>
<name>A0A444Y0Y3_ARAHY</name>
<organism evidence="3 4">
    <name type="scientific">Arachis hypogaea</name>
    <name type="common">Peanut</name>
    <dbReference type="NCBI Taxonomy" id="3818"/>
    <lineage>
        <taxon>Eukaryota</taxon>
        <taxon>Viridiplantae</taxon>
        <taxon>Streptophyta</taxon>
        <taxon>Embryophyta</taxon>
        <taxon>Tracheophyta</taxon>
        <taxon>Spermatophyta</taxon>
        <taxon>Magnoliopsida</taxon>
        <taxon>eudicotyledons</taxon>
        <taxon>Gunneridae</taxon>
        <taxon>Pentapetalae</taxon>
        <taxon>rosids</taxon>
        <taxon>fabids</taxon>
        <taxon>Fabales</taxon>
        <taxon>Fabaceae</taxon>
        <taxon>Papilionoideae</taxon>
        <taxon>50 kb inversion clade</taxon>
        <taxon>dalbergioids sensu lato</taxon>
        <taxon>Dalbergieae</taxon>
        <taxon>Pterocarpus clade</taxon>
        <taxon>Arachis</taxon>
    </lineage>
</organism>
<feature type="domain" description="Transposase MuDR plant" evidence="2">
    <location>
        <begin position="135"/>
        <end position="196"/>
    </location>
</feature>
<dbReference type="PANTHER" id="PTHR31973:SF195">
    <property type="entry name" value="MUDR FAMILY TRANSPOSASE"/>
    <property type="match status" value="1"/>
</dbReference>
<dbReference type="Pfam" id="PF03108">
    <property type="entry name" value="DBD_Tnp_Mut"/>
    <property type="match status" value="1"/>
</dbReference>
<sequence length="374" mass="40935">MRPTTSYNDLVNSVLQKLGLEGTVAGSSSRPAGASSSVPVYEPPVEPVASPSFAVDLNCSGGGEVGIGDTVLTSLQCAAPAGLGEALLDDPDDDDVEPDIITDDSGDDIGAMGAPGEPTGFGARDAEGSTRLTEFQVGQQFQDKDEAVLSVKTYNIRRGIQYKVVESDYHQYVGKCSEFGNGCTWLIRLSLQQRKGIWEVKRYNGPHTCLATSISSDHRSLDYHVISTYIMPMVRADASVSIKVLLNATAAHFGFRPMYRRVWLAKQRAVAHIYGDWDESYNELPRWVLGVQLTMPGTVAVLRTSPIRVWGQVDDLQAYFHRLFWTFPPCIEAFRHCKSLVSIDGTHLYGKYGGTLLVTIAQDGTPTFCLLHLH</sequence>
<dbReference type="EMBL" id="SDMP01000018">
    <property type="protein sequence ID" value="RYQ95579.1"/>
    <property type="molecule type" value="Genomic_DNA"/>
</dbReference>